<dbReference type="PROSITE" id="PS00211">
    <property type="entry name" value="ABC_TRANSPORTER_1"/>
    <property type="match status" value="1"/>
</dbReference>
<keyword evidence="1" id="KW-0677">Repeat</keyword>
<dbReference type="SUPFAM" id="SSF52540">
    <property type="entry name" value="P-loop containing nucleoside triphosphate hydrolases"/>
    <property type="match status" value="2"/>
</dbReference>
<dbReference type="GO" id="GO:0016887">
    <property type="term" value="F:ATP hydrolysis activity"/>
    <property type="evidence" value="ECO:0007669"/>
    <property type="project" value="InterPro"/>
</dbReference>
<feature type="domain" description="ABC transporter" evidence="4">
    <location>
        <begin position="1"/>
        <end position="199"/>
    </location>
</feature>
<evidence type="ECO:0000259" key="4">
    <source>
        <dbReference type="PROSITE" id="PS50893"/>
    </source>
</evidence>
<comment type="caution">
    <text evidence="5">The sequence shown here is derived from an EMBL/GenBank/DDBJ whole genome shotgun (WGS) entry which is preliminary data.</text>
</comment>
<organism evidence="5 6">
    <name type="scientific">Candidatus Roizmanbacteria bacterium CG03_land_8_20_14_0_80_39_12</name>
    <dbReference type="NCBI Taxonomy" id="1974847"/>
    <lineage>
        <taxon>Bacteria</taxon>
        <taxon>Candidatus Roizmaniibacteriota</taxon>
    </lineage>
</organism>
<dbReference type="Pfam" id="PF00005">
    <property type="entry name" value="ABC_tran"/>
    <property type="match status" value="2"/>
</dbReference>
<evidence type="ECO:0000256" key="3">
    <source>
        <dbReference type="ARBA" id="ARBA00022840"/>
    </source>
</evidence>
<name>A0A2M7BS33_9BACT</name>
<dbReference type="CDD" id="cd03221">
    <property type="entry name" value="ABCF_EF-3"/>
    <property type="match status" value="1"/>
</dbReference>
<dbReference type="InterPro" id="IPR003439">
    <property type="entry name" value="ABC_transporter-like_ATP-bd"/>
</dbReference>
<proteinExistence type="predicted"/>
<evidence type="ECO:0000313" key="6">
    <source>
        <dbReference type="Proteomes" id="UP000230119"/>
    </source>
</evidence>
<dbReference type="InterPro" id="IPR017871">
    <property type="entry name" value="ABC_transporter-like_CS"/>
</dbReference>
<dbReference type="GO" id="GO:0005524">
    <property type="term" value="F:ATP binding"/>
    <property type="evidence" value="ECO:0007669"/>
    <property type="project" value="UniProtKB-KW"/>
</dbReference>
<keyword evidence="2" id="KW-0547">Nucleotide-binding</keyword>
<keyword evidence="3" id="KW-0067">ATP-binding</keyword>
<dbReference type="InterPro" id="IPR003593">
    <property type="entry name" value="AAA+_ATPase"/>
</dbReference>
<protein>
    <recommendedName>
        <fullName evidence="4">ABC transporter domain-containing protein</fullName>
    </recommendedName>
</protein>
<accession>A0A2M7BS33</accession>
<dbReference type="SMART" id="SM00382">
    <property type="entry name" value="AAA"/>
    <property type="match status" value="2"/>
</dbReference>
<dbReference type="InterPro" id="IPR050611">
    <property type="entry name" value="ABCF"/>
</dbReference>
<gene>
    <name evidence="5" type="ORF">COS52_03535</name>
</gene>
<evidence type="ECO:0000256" key="1">
    <source>
        <dbReference type="ARBA" id="ARBA00022737"/>
    </source>
</evidence>
<dbReference type="PROSITE" id="PS50893">
    <property type="entry name" value="ABC_TRANSPORTER_2"/>
    <property type="match status" value="1"/>
</dbReference>
<evidence type="ECO:0000256" key="2">
    <source>
        <dbReference type="ARBA" id="ARBA00022741"/>
    </source>
</evidence>
<dbReference type="AlphaFoldDB" id="A0A2M7BS33"/>
<dbReference type="EMBL" id="PEVA01000151">
    <property type="protein sequence ID" value="PIV08283.1"/>
    <property type="molecule type" value="Genomic_DNA"/>
</dbReference>
<dbReference type="Proteomes" id="UP000230119">
    <property type="component" value="Unassembled WGS sequence"/>
</dbReference>
<dbReference type="PANTHER" id="PTHR19211:SF14">
    <property type="entry name" value="ATP-BINDING CASSETTE SUB-FAMILY F MEMBER 1"/>
    <property type="match status" value="1"/>
</dbReference>
<evidence type="ECO:0000313" key="5">
    <source>
        <dbReference type="EMBL" id="PIV08283.1"/>
    </source>
</evidence>
<reference evidence="6" key="1">
    <citation type="submission" date="2017-09" db="EMBL/GenBank/DDBJ databases">
        <title>Depth-based differentiation of microbial function through sediment-hosted aquifers and enrichment of novel symbionts in the deep terrestrial subsurface.</title>
        <authorList>
            <person name="Probst A.J."/>
            <person name="Ladd B."/>
            <person name="Jarett J.K."/>
            <person name="Geller-Mcgrath D.E."/>
            <person name="Sieber C.M.K."/>
            <person name="Emerson J.B."/>
            <person name="Anantharaman K."/>
            <person name="Thomas B.C."/>
            <person name="Malmstrom R."/>
            <person name="Stieglmeier M."/>
            <person name="Klingl A."/>
            <person name="Woyke T."/>
            <person name="Ryan C.M."/>
            <person name="Banfield J.F."/>
        </authorList>
    </citation>
    <scope>NUCLEOTIDE SEQUENCE [LARGE SCALE GENOMIC DNA]</scope>
</reference>
<sequence>MSFSLRKGMKVALMGQNGAGKSTLFKLITRTIEPSSGDISIDKRLTIATAHQVISQSDMTLTVEEYFQKWLGGVENHELHRKLSGVLDVVNLKAPLDKIIKSFSGGQQARLLLASALIQDPDLLLLDEPTNNLDHKGIDHLTNFLMNYKKSVIVISHDAEFLNAFTEGVLYLDSFTKKIEQYAGDYNDVVEQIAVRIEREHRQNAQMERGIQENKDRSNFFAHKGGKMRLVAKKMREKAEKMESEKVAVRREDKTIRPFIIPTQEGLVNEDMKISSFTIMKDHVEITKDSRVFLVKNKHLLIKGPNGIGKSTLIESLAKGTAQGVVLSPGIRIGYYRQDFSILDFNDTVYESFTKAVKEADGIIYEQLIRSVAAGFLITNEHIYSKIGTLSEGQKGLVSFARLVLLKPGLLILDEPTNHINFRHLPRIAEALSNYQGMMILVSHVPEFVSQIRIDEVLDLEK</sequence>
<dbReference type="PANTHER" id="PTHR19211">
    <property type="entry name" value="ATP-BINDING TRANSPORT PROTEIN-RELATED"/>
    <property type="match status" value="1"/>
</dbReference>
<dbReference type="Gene3D" id="3.40.50.300">
    <property type="entry name" value="P-loop containing nucleotide triphosphate hydrolases"/>
    <property type="match status" value="2"/>
</dbReference>
<dbReference type="InterPro" id="IPR027417">
    <property type="entry name" value="P-loop_NTPase"/>
</dbReference>